<accession>A0AAU7GCT9</accession>
<dbReference type="HAMAP" id="MF_00374">
    <property type="entry name" value="Ribosomal_uL29"/>
    <property type="match status" value="1"/>
</dbReference>
<dbReference type="PANTHER" id="PTHR10916:SF0">
    <property type="entry name" value="LARGE RIBOSOMAL SUBUNIT PROTEIN UL29C"/>
    <property type="match status" value="1"/>
</dbReference>
<dbReference type="GO" id="GO:0003735">
    <property type="term" value="F:structural constituent of ribosome"/>
    <property type="evidence" value="ECO:0007669"/>
    <property type="project" value="InterPro"/>
</dbReference>
<organism evidence="7">
    <name type="scientific">Leifsonia sp. NPDC080035</name>
    <dbReference type="NCBI Taxonomy" id="3143936"/>
    <lineage>
        <taxon>Bacteria</taxon>
        <taxon>Bacillati</taxon>
        <taxon>Actinomycetota</taxon>
        <taxon>Actinomycetes</taxon>
        <taxon>Micrococcales</taxon>
        <taxon>Microbacteriaceae</taxon>
        <taxon>Leifsonia</taxon>
    </lineage>
</organism>
<proteinExistence type="inferred from homology"/>
<dbReference type="GO" id="GO:0006412">
    <property type="term" value="P:translation"/>
    <property type="evidence" value="ECO:0007669"/>
    <property type="project" value="UniProtKB-UniRule"/>
</dbReference>
<evidence type="ECO:0000313" key="7">
    <source>
        <dbReference type="EMBL" id="XBM48746.1"/>
    </source>
</evidence>
<dbReference type="InterPro" id="IPR018254">
    <property type="entry name" value="Ribosomal_uL29_CS"/>
</dbReference>
<comment type="similarity">
    <text evidence="1 5">Belongs to the universal ribosomal protein uL29 family.</text>
</comment>
<sequence length="109" mass="12121">MAIGTKELAPSELDTFEDERLIDELKKAKEELFNLRFQSATGQLESHGRLRAVKRDIARIYTVIRERELGIRATPAPAEATPAKEKKSKAKKEAPAAADVAETETEEAK</sequence>
<dbReference type="PANTHER" id="PTHR10916">
    <property type="entry name" value="60S RIBOSOMAL PROTEIN L35/50S RIBOSOMAL PROTEIN L29"/>
    <property type="match status" value="1"/>
</dbReference>
<protein>
    <recommendedName>
        <fullName evidence="4 5">Large ribosomal subunit protein uL29</fullName>
    </recommendedName>
</protein>
<dbReference type="InterPro" id="IPR050063">
    <property type="entry name" value="Ribosomal_protein_uL29"/>
</dbReference>
<dbReference type="InterPro" id="IPR036049">
    <property type="entry name" value="Ribosomal_uL29_sf"/>
</dbReference>
<evidence type="ECO:0000256" key="6">
    <source>
        <dbReference type="SAM" id="MobiDB-lite"/>
    </source>
</evidence>
<name>A0AAU7GCT9_9MICO</name>
<dbReference type="SUPFAM" id="SSF46561">
    <property type="entry name" value="Ribosomal protein L29 (L29p)"/>
    <property type="match status" value="1"/>
</dbReference>
<dbReference type="Gene3D" id="1.10.287.310">
    <property type="match status" value="1"/>
</dbReference>
<evidence type="ECO:0000256" key="3">
    <source>
        <dbReference type="ARBA" id="ARBA00023274"/>
    </source>
</evidence>
<dbReference type="Pfam" id="PF00831">
    <property type="entry name" value="Ribosomal_L29"/>
    <property type="match status" value="1"/>
</dbReference>
<dbReference type="PROSITE" id="PS00579">
    <property type="entry name" value="RIBOSOMAL_L29"/>
    <property type="match status" value="1"/>
</dbReference>
<keyword evidence="3 5" id="KW-0687">Ribonucleoprotein</keyword>
<dbReference type="FunFam" id="1.10.287.310:FF:000001">
    <property type="entry name" value="50S ribosomal protein L29"/>
    <property type="match status" value="1"/>
</dbReference>
<reference evidence="7" key="1">
    <citation type="submission" date="2024-05" db="EMBL/GenBank/DDBJ databases">
        <title>The Natural Products Discovery Center: Release of the First 8490 Sequenced Strains for Exploring Actinobacteria Biosynthetic Diversity.</title>
        <authorList>
            <person name="Kalkreuter E."/>
            <person name="Kautsar S.A."/>
            <person name="Yang D."/>
            <person name="Bader C.D."/>
            <person name="Teijaro C.N."/>
            <person name="Fluegel L."/>
            <person name="Davis C.M."/>
            <person name="Simpson J.R."/>
            <person name="Lauterbach L."/>
            <person name="Steele A.D."/>
            <person name="Gui C."/>
            <person name="Meng S."/>
            <person name="Li G."/>
            <person name="Viehrig K."/>
            <person name="Ye F."/>
            <person name="Su P."/>
            <person name="Kiefer A.F."/>
            <person name="Nichols A."/>
            <person name="Cepeda A.J."/>
            <person name="Yan W."/>
            <person name="Fan B."/>
            <person name="Jiang Y."/>
            <person name="Adhikari A."/>
            <person name="Zheng C.-J."/>
            <person name="Schuster L."/>
            <person name="Cowan T.M."/>
            <person name="Smanski M.J."/>
            <person name="Chevrette M.G."/>
            <person name="de Carvalho L.P.S."/>
            <person name="Shen B."/>
        </authorList>
    </citation>
    <scope>NUCLEOTIDE SEQUENCE</scope>
    <source>
        <strain evidence="7">NPDC080035</strain>
    </source>
</reference>
<dbReference type="RefSeq" id="WP_348788677.1">
    <property type="nucleotide sequence ID" value="NZ_CP157390.1"/>
</dbReference>
<evidence type="ECO:0000256" key="1">
    <source>
        <dbReference type="ARBA" id="ARBA00009254"/>
    </source>
</evidence>
<dbReference type="CDD" id="cd00427">
    <property type="entry name" value="Ribosomal_L29_HIP"/>
    <property type="match status" value="1"/>
</dbReference>
<dbReference type="InterPro" id="IPR001854">
    <property type="entry name" value="Ribosomal_uL29"/>
</dbReference>
<evidence type="ECO:0000256" key="2">
    <source>
        <dbReference type="ARBA" id="ARBA00022980"/>
    </source>
</evidence>
<feature type="region of interest" description="Disordered" evidence="6">
    <location>
        <begin position="74"/>
        <end position="109"/>
    </location>
</feature>
<dbReference type="AlphaFoldDB" id="A0AAU7GCT9"/>
<evidence type="ECO:0000256" key="4">
    <source>
        <dbReference type="ARBA" id="ARBA00035204"/>
    </source>
</evidence>
<dbReference type="GO" id="GO:0022625">
    <property type="term" value="C:cytosolic large ribosomal subunit"/>
    <property type="evidence" value="ECO:0007669"/>
    <property type="project" value="TreeGrafter"/>
</dbReference>
<dbReference type="NCBIfam" id="TIGR00012">
    <property type="entry name" value="L29"/>
    <property type="match status" value="1"/>
</dbReference>
<evidence type="ECO:0000256" key="5">
    <source>
        <dbReference type="HAMAP-Rule" id="MF_00374"/>
    </source>
</evidence>
<dbReference type="EMBL" id="CP157390">
    <property type="protein sequence ID" value="XBM48746.1"/>
    <property type="molecule type" value="Genomic_DNA"/>
</dbReference>
<gene>
    <name evidence="5 7" type="primary">rpmC</name>
    <name evidence="7" type="ORF">AAME72_02555</name>
</gene>
<keyword evidence="2 5" id="KW-0689">Ribosomal protein</keyword>